<sequence length="585" mass="66404">MGINQLIYSWTAIFPIAVLLYYFFRKKYVKKSVSSTLFWQEAMKETKASPYLQHLQRNALFYLQMLAMLLLVLALLQPYWKTKSIAGEQIVFVVDTSATMKVNVNNATSLFEQHRSKMLELVKELSGKPLTIITTGNEPVVLLRQEKNTEQMIKEINKLEISYEAENMSKSLDFTQSFFQDKATSVYIFTDDLERQSLPLQHENVSWNVEALTTVVTNASIKRFGATETANGISTLVQIENQSEKESTTELTISNEEKILVTEVVNLPPKETITLSFDELVNSSYLKANIDIQDSYLLDNENIIFMQDQLSNVFIDSTIHSLVRTAFQSLDIKVSSVPPEQVGLLKDEGMMVTNQFGVNIEDERPILYIGRNDAIPNEVNGNVQTTESPLFAFADLRDIYVSSVYPPIEGYTTIASVGDDPFIQTSPSGNIIILADIQMTDWPLSPTFPLFMWSVKEQLSSGSDYLGTFTPNERKPLSLGALDEWEIYTMNDEYEYAIENGGKFVAPNKPGLYVLRSKDAEKNLSVILPQEEKVIEKGTSYKVNGQQMNAEEDYQANSFVPYILILLILLFVIEWEVQRRRGFTS</sequence>
<dbReference type="PANTHER" id="PTHR37464:SF1">
    <property type="entry name" value="BLL2463 PROTEIN"/>
    <property type="match status" value="1"/>
</dbReference>
<proteinExistence type="predicted"/>
<dbReference type="RefSeq" id="WP_093535468.1">
    <property type="nucleotide sequence ID" value="NZ_FOXU01000001.1"/>
</dbReference>
<dbReference type="Pfam" id="PF13519">
    <property type="entry name" value="VWA_2"/>
    <property type="match status" value="1"/>
</dbReference>
<dbReference type="InterPro" id="IPR036465">
    <property type="entry name" value="vWFA_dom_sf"/>
</dbReference>
<evidence type="ECO:0000313" key="4">
    <source>
        <dbReference type="EMBL" id="SFQ22220.1"/>
    </source>
</evidence>
<accession>A0A1I5WR88</accession>
<dbReference type="Pfam" id="PF07584">
    <property type="entry name" value="BatA"/>
    <property type="match status" value="1"/>
</dbReference>
<name>A0A1I5WR88_9BACI</name>
<dbReference type="OrthoDB" id="9780136at2"/>
<feature type="domain" description="VWFA" evidence="3">
    <location>
        <begin position="90"/>
        <end position="191"/>
    </location>
</feature>
<reference evidence="5" key="1">
    <citation type="submission" date="2016-10" db="EMBL/GenBank/DDBJ databases">
        <authorList>
            <person name="Varghese N."/>
            <person name="Submissions S."/>
        </authorList>
    </citation>
    <scope>NUCLEOTIDE SEQUENCE [LARGE SCALE GENOMIC DNA]</scope>
    <source>
        <strain evidence="5">DSM 11706</strain>
    </source>
</reference>
<dbReference type="PANTHER" id="PTHR37464">
    <property type="entry name" value="BLL2463 PROTEIN"/>
    <property type="match status" value="1"/>
</dbReference>
<keyword evidence="1" id="KW-0812">Transmembrane</keyword>
<protein>
    <submittedName>
        <fullName evidence="4">von Willebrand factor type A domain-containing protein</fullName>
    </submittedName>
</protein>
<dbReference type="InterPro" id="IPR024163">
    <property type="entry name" value="Aerotolerance_reg_N"/>
</dbReference>
<dbReference type="Gene3D" id="3.40.50.410">
    <property type="entry name" value="von Willebrand factor, type A domain"/>
    <property type="match status" value="1"/>
</dbReference>
<feature type="transmembrane region" description="Helical" evidence="1">
    <location>
        <begin position="559"/>
        <end position="577"/>
    </location>
</feature>
<dbReference type="EMBL" id="FOXU01000001">
    <property type="protein sequence ID" value="SFQ22220.1"/>
    <property type="molecule type" value="Genomic_DNA"/>
</dbReference>
<dbReference type="Proteomes" id="UP000198734">
    <property type="component" value="Unassembled WGS sequence"/>
</dbReference>
<organism evidence="4 5">
    <name type="scientific">Psychrobacillus psychrotolerans</name>
    <dbReference type="NCBI Taxonomy" id="126156"/>
    <lineage>
        <taxon>Bacteria</taxon>
        <taxon>Bacillati</taxon>
        <taxon>Bacillota</taxon>
        <taxon>Bacilli</taxon>
        <taxon>Bacillales</taxon>
        <taxon>Bacillaceae</taxon>
        <taxon>Psychrobacillus</taxon>
    </lineage>
</organism>
<keyword evidence="1" id="KW-0472">Membrane</keyword>
<feature type="transmembrane region" description="Helical" evidence="1">
    <location>
        <begin position="59"/>
        <end position="80"/>
    </location>
</feature>
<evidence type="ECO:0000259" key="2">
    <source>
        <dbReference type="Pfam" id="PF07584"/>
    </source>
</evidence>
<dbReference type="SUPFAM" id="SSF53300">
    <property type="entry name" value="vWA-like"/>
    <property type="match status" value="1"/>
</dbReference>
<dbReference type="STRING" id="126156.SAMN05421670_1402"/>
<evidence type="ECO:0000256" key="1">
    <source>
        <dbReference type="SAM" id="Phobius"/>
    </source>
</evidence>
<keyword evidence="1" id="KW-1133">Transmembrane helix</keyword>
<gene>
    <name evidence="4" type="ORF">SAMN05421670_1402</name>
</gene>
<feature type="domain" description="Aerotolerance regulator N-terminal" evidence="2">
    <location>
        <begin position="12"/>
        <end position="78"/>
    </location>
</feature>
<evidence type="ECO:0000259" key="3">
    <source>
        <dbReference type="Pfam" id="PF13519"/>
    </source>
</evidence>
<evidence type="ECO:0000313" key="5">
    <source>
        <dbReference type="Proteomes" id="UP000198734"/>
    </source>
</evidence>
<feature type="transmembrane region" description="Helical" evidence="1">
    <location>
        <begin position="6"/>
        <end position="24"/>
    </location>
</feature>
<keyword evidence="5" id="KW-1185">Reference proteome</keyword>
<dbReference type="AlphaFoldDB" id="A0A1I5WR88"/>
<dbReference type="InterPro" id="IPR002035">
    <property type="entry name" value="VWF_A"/>
</dbReference>